<feature type="binding site" evidence="4">
    <location>
        <position position="134"/>
    </location>
    <ligand>
        <name>[4Fe-4S] cluster</name>
        <dbReference type="ChEBI" id="CHEBI:49883"/>
    </ligand>
</feature>
<dbReference type="HAMAP" id="MF_00063">
    <property type="entry name" value="CysH"/>
    <property type="match status" value="1"/>
</dbReference>
<dbReference type="STRING" id="1120955.SAMN03080610_02330"/>
<feature type="binding site" evidence="4">
    <location>
        <position position="135"/>
    </location>
    <ligand>
        <name>[4Fe-4S] cluster</name>
        <dbReference type="ChEBI" id="CHEBI:49883"/>
    </ligand>
</feature>
<evidence type="ECO:0000256" key="3">
    <source>
        <dbReference type="ARBA" id="ARBA00024327"/>
    </source>
</evidence>
<comment type="similarity">
    <text evidence="1 4">Belongs to the PAPS reductase family. CysH subfamily.</text>
</comment>
<dbReference type="GO" id="GO:0046872">
    <property type="term" value="F:metal ion binding"/>
    <property type="evidence" value="ECO:0007669"/>
    <property type="project" value="UniProtKB-KW"/>
</dbReference>
<evidence type="ECO:0000256" key="4">
    <source>
        <dbReference type="HAMAP-Rule" id="MF_00063"/>
    </source>
</evidence>
<dbReference type="PANTHER" id="PTHR46509:SF1">
    <property type="entry name" value="PHOSPHOADENOSINE PHOSPHOSULFATE REDUCTASE"/>
    <property type="match status" value="1"/>
</dbReference>
<dbReference type="SUPFAM" id="SSF52402">
    <property type="entry name" value="Adenine nucleotide alpha hydrolases-like"/>
    <property type="match status" value="1"/>
</dbReference>
<comment type="pathway">
    <text evidence="3 4">Sulfur metabolism; hydrogen sulfide biosynthesis; sulfite from sulfate.</text>
</comment>
<dbReference type="PIRSF" id="PIRSF000857">
    <property type="entry name" value="PAPS_reductase"/>
    <property type="match status" value="1"/>
</dbReference>
<keyword evidence="4" id="KW-0963">Cytoplasm</keyword>
<dbReference type="Pfam" id="PF01507">
    <property type="entry name" value="PAPS_reduct"/>
    <property type="match status" value="1"/>
</dbReference>
<dbReference type="EMBL" id="FMVW01000005">
    <property type="protein sequence ID" value="SCZ38736.1"/>
    <property type="molecule type" value="Genomic_DNA"/>
</dbReference>
<proteinExistence type="inferred from homology"/>
<dbReference type="InterPro" id="IPR002500">
    <property type="entry name" value="PAPS_reduct_dom"/>
</dbReference>
<dbReference type="GO" id="GO:0043866">
    <property type="term" value="F:adenylyl-sulfate reductase (thioredoxin) activity"/>
    <property type="evidence" value="ECO:0007669"/>
    <property type="project" value="UniProtKB-EC"/>
</dbReference>
<dbReference type="OrthoDB" id="9794018at2"/>
<dbReference type="GO" id="GO:0070814">
    <property type="term" value="P:hydrogen sulfide biosynthetic process"/>
    <property type="evidence" value="ECO:0007669"/>
    <property type="project" value="UniProtKB-UniRule"/>
</dbReference>
<keyword evidence="8" id="KW-1185">Reference proteome</keyword>
<dbReference type="PANTHER" id="PTHR46509">
    <property type="entry name" value="PHOSPHOADENOSINE PHOSPHOSULFATE REDUCTASE"/>
    <property type="match status" value="1"/>
</dbReference>
<dbReference type="RefSeq" id="WP_092812959.1">
    <property type="nucleotide sequence ID" value="NZ_FMVW01000005.1"/>
</dbReference>
<organism evidence="7 8">
    <name type="scientific">Afifella marina DSM 2698</name>
    <dbReference type="NCBI Taxonomy" id="1120955"/>
    <lineage>
        <taxon>Bacteria</taxon>
        <taxon>Pseudomonadati</taxon>
        <taxon>Pseudomonadota</taxon>
        <taxon>Alphaproteobacteria</taxon>
        <taxon>Hyphomicrobiales</taxon>
        <taxon>Afifellaceae</taxon>
        <taxon>Afifella</taxon>
    </lineage>
</organism>
<feature type="region of interest" description="Disordered" evidence="5">
    <location>
        <begin position="1"/>
        <end position="20"/>
    </location>
</feature>
<comment type="subcellular location">
    <subcellularLocation>
        <location evidence="4">Cytoplasm</location>
    </subcellularLocation>
</comment>
<feature type="domain" description="Phosphoadenosine phosphosulphate reductase" evidence="6">
    <location>
        <begin position="53"/>
        <end position="220"/>
    </location>
</feature>
<sequence>MRPFEPGTGSAGPRRTSDGDIASRAADLEARYGDATPQEILRIALDEFDADDIAAVTSFGAESTVWLHMLSEIEPSTPVLFIDTGKHFPATHRYRETLTQMLGLKDVRLIKPDPEDLKREDPVGMLFSQDADRCCHLRKTLPLAGALQPFSAWMNGRKRHQSATRARMPAFEVDGPRLKVNPLASWGPQDIRAYFERFDLPRHPLVAEGYPSIGCMPCTSRIKPGEDERAGRWRGRDKTECGIHLAP</sequence>
<feature type="binding site" evidence="4">
    <location>
        <position position="218"/>
    </location>
    <ligand>
        <name>[4Fe-4S] cluster</name>
        <dbReference type="ChEBI" id="CHEBI:49883"/>
    </ligand>
</feature>
<evidence type="ECO:0000259" key="6">
    <source>
        <dbReference type="Pfam" id="PF01507"/>
    </source>
</evidence>
<evidence type="ECO:0000256" key="5">
    <source>
        <dbReference type="SAM" id="MobiDB-lite"/>
    </source>
</evidence>
<keyword evidence="4" id="KW-0479">Metal-binding</keyword>
<keyword evidence="4" id="KW-0411">Iron-sulfur</keyword>
<dbReference type="Gene3D" id="3.40.50.620">
    <property type="entry name" value="HUPs"/>
    <property type="match status" value="1"/>
</dbReference>
<dbReference type="EC" id="1.8.4.10" evidence="4"/>
<evidence type="ECO:0000256" key="2">
    <source>
        <dbReference type="ARBA" id="ARBA00023002"/>
    </source>
</evidence>
<keyword evidence="2 4" id="KW-0560">Oxidoreductase</keyword>
<gene>
    <name evidence="4" type="primary">cysH</name>
    <name evidence="7" type="ORF">SAMN03080610_02330</name>
</gene>
<dbReference type="InterPro" id="IPR004511">
    <property type="entry name" value="PAPS/APS_Rdtase"/>
</dbReference>
<feature type="active site" description="Nucleophile; cysteine thiosulfonate intermediate" evidence="4">
    <location>
        <position position="241"/>
    </location>
</feature>
<dbReference type="GO" id="GO:0005737">
    <property type="term" value="C:cytoplasm"/>
    <property type="evidence" value="ECO:0007669"/>
    <property type="project" value="UniProtKB-SubCell"/>
</dbReference>
<evidence type="ECO:0000313" key="8">
    <source>
        <dbReference type="Proteomes" id="UP000199347"/>
    </source>
</evidence>
<dbReference type="NCBIfam" id="NF002537">
    <property type="entry name" value="PRK02090.1"/>
    <property type="match status" value="1"/>
</dbReference>
<dbReference type="NCBIfam" id="TIGR00434">
    <property type="entry name" value="cysH"/>
    <property type="match status" value="1"/>
</dbReference>
<dbReference type="AlphaFoldDB" id="A0A1G5NMV8"/>
<dbReference type="GO" id="GO:0004604">
    <property type="term" value="F:phosphoadenylyl-sulfate reductase (thioredoxin) activity"/>
    <property type="evidence" value="ECO:0007669"/>
    <property type="project" value="UniProtKB-UniRule"/>
</dbReference>
<comment type="cofactor">
    <cofactor evidence="4">
        <name>[4Fe-4S] cluster</name>
        <dbReference type="ChEBI" id="CHEBI:49883"/>
    </cofactor>
    <text evidence="4">Binds 1 [4Fe-4S] cluster per subunit.</text>
</comment>
<dbReference type="Proteomes" id="UP000199347">
    <property type="component" value="Unassembled WGS sequence"/>
</dbReference>
<comment type="function">
    <text evidence="4">Catalyzes the formation of sulfite from adenosine 5'-phosphosulfate (APS) using thioredoxin as an electron donor.</text>
</comment>
<evidence type="ECO:0000313" key="7">
    <source>
        <dbReference type="EMBL" id="SCZ38736.1"/>
    </source>
</evidence>
<comment type="catalytic activity">
    <reaction evidence="4">
        <text>[thioredoxin]-disulfide + sulfite + AMP + 2 H(+) = adenosine 5'-phosphosulfate + [thioredoxin]-dithiol</text>
        <dbReference type="Rhea" id="RHEA:21976"/>
        <dbReference type="Rhea" id="RHEA-COMP:10698"/>
        <dbReference type="Rhea" id="RHEA-COMP:10700"/>
        <dbReference type="ChEBI" id="CHEBI:15378"/>
        <dbReference type="ChEBI" id="CHEBI:17359"/>
        <dbReference type="ChEBI" id="CHEBI:29950"/>
        <dbReference type="ChEBI" id="CHEBI:50058"/>
        <dbReference type="ChEBI" id="CHEBI:58243"/>
        <dbReference type="ChEBI" id="CHEBI:456215"/>
        <dbReference type="EC" id="1.8.4.10"/>
    </reaction>
</comment>
<dbReference type="InterPro" id="IPR014729">
    <property type="entry name" value="Rossmann-like_a/b/a_fold"/>
</dbReference>
<keyword evidence="4" id="KW-0408">Iron</keyword>
<feature type="binding site" evidence="4">
    <location>
        <position position="215"/>
    </location>
    <ligand>
        <name>[4Fe-4S] cluster</name>
        <dbReference type="ChEBI" id="CHEBI:49883"/>
    </ligand>
</feature>
<reference evidence="7 8" key="1">
    <citation type="submission" date="2016-10" db="EMBL/GenBank/DDBJ databases">
        <authorList>
            <person name="de Groot N.N."/>
        </authorList>
    </citation>
    <scope>NUCLEOTIDE SEQUENCE [LARGE SCALE GENOMIC DNA]</scope>
    <source>
        <strain evidence="7 8">DSM 2698</strain>
    </source>
</reference>
<accession>A0A1G5NMV8</accession>
<dbReference type="GO" id="GO:0019379">
    <property type="term" value="P:sulfate assimilation, phosphoadenylyl sulfate reduction by phosphoadenylyl-sulfate reductase (thioredoxin)"/>
    <property type="evidence" value="ECO:0007669"/>
    <property type="project" value="UniProtKB-UniRule"/>
</dbReference>
<evidence type="ECO:0000256" key="1">
    <source>
        <dbReference type="ARBA" id="ARBA00009732"/>
    </source>
</evidence>
<name>A0A1G5NMV8_AFIMA</name>
<protein>
    <recommendedName>
        <fullName evidence="4">Adenosine 5'-phosphosulfate reductase</fullName>
        <shortName evidence="4">APS reductase</shortName>
        <ecNumber evidence="4">1.8.4.10</ecNumber>
    </recommendedName>
    <alternativeName>
        <fullName evidence="4">5'-adenylylsulfate reductase</fullName>
    </alternativeName>
    <alternativeName>
        <fullName evidence="4">Thioredoxin-dependent 5'-adenylylsulfate reductase</fullName>
    </alternativeName>
</protein>
<dbReference type="GO" id="GO:0051539">
    <property type="term" value="F:4 iron, 4 sulfur cluster binding"/>
    <property type="evidence" value="ECO:0007669"/>
    <property type="project" value="UniProtKB-UniRule"/>
</dbReference>